<dbReference type="PROSITE" id="PS50016">
    <property type="entry name" value="ZF_PHD_2"/>
    <property type="match status" value="1"/>
</dbReference>
<dbReference type="AlphaFoldDB" id="A0A8T1TWK5"/>
<feature type="compositionally biased region" description="Acidic residues" evidence="5">
    <location>
        <begin position="660"/>
        <end position="671"/>
    </location>
</feature>
<reference evidence="8" key="1">
    <citation type="submission" date="2021-01" db="EMBL/GenBank/DDBJ databases">
        <title>Phytophthora aleatoria, a newly-described species from Pinus radiata is distinct from Phytophthora cactorum isolates based on comparative genomics.</title>
        <authorList>
            <person name="Mcdougal R."/>
            <person name="Panda P."/>
            <person name="Williams N."/>
            <person name="Studholme D.J."/>
        </authorList>
    </citation>
    <scope>NUCLEOTIDE SEQUENCE</scope>
    <source>
        <strain evidence="8">NZFS 3830</strain>
    </source>
</reference>
<evidence type="ECO:0000313" key="8">
    <source>
        <dbReference type="EMBL" id="KAG6949824.1"/>
    </source>
</evidence>
<feature type="compositionally biased region" description="Acidic residues" evidence="5">
    <location>
        <begin position="681"/>
        <end position="691"/>
    </location>
</feature>
<dbReference type="Pfam" id="PF10198">
    <property type="entry name" value="Ada3"/>
    <property type="match status" value="1"/>
</dbReference>
<sequence length="736" mass="82921">LPSMEQRRREAAKGLLKHSLFGFQAHDAVVSERLSELKDLLLATCGERDQIGLLSENIREIEEQLKSRSERFLLDPLRRFEQDMELLLDVGSGDEAEDVDEDSEDDDETEECLSLSQDPAIIATTPLSSPLPPVKPIKTKEKKAEDEEMLCGVCCAPDSLENDPIVICDVCGVAVHQTCYRLAAVPEGDWYCHPCRQYLDSQDIEKNLIPTHELECEVCCSKAGAMAPTIDGGWVHVACSMFLPELYVQEKPASRFQGPLDDLQVVCGVDKLKQRRKLRCCFCKKSNEKGACAQCAVGKCTVAYHALCALRNGIKLRYMEDQVRELLVMPRRERVPAYLVEFRKTREQKQKFLSSDVLMGVSSEPKDAEADVDEQAPLDVGTTVNVAKRTWPGMNKLGGVGRIKKVNEDTLPNGKKRFTYNVAYVLSGTDKNVERKYISVVDLEADEPDKNEETSSTSAGRRQKSEPEADTKDVEEAVADTLSVRVVFALSRTAVEDNLAELPDAQLERPPKRRRFQLQFSTENETVHCKRIKEDSDPVAPTQELLLHRYFPVKVDDALVNECFSAKLLNVEDRDGEEVDEDDTDKEDESDEIKTELATLQNQFRAVMESNELAVASLTKKVEEEYASKEYRQQELQDIKWRNYERMYQELQAAKRQFADSDEESDADENEREPGSAATAESEEENSDNEDISFGGMFVNKLKQEGSEDARCSHLKRSSKMASCMALISSILNVDD</sequence>
<name>A0A8T1TWK5_9STRA</name>
<evidence type="ECO:0000259" key="7">
    <source>
        <dbReference type="PROSITE" id="PS51805"/>
    </source>
</evidence>
<dbReference type="VEuPathDB" id="FungiDB:PC110_g8179"/>
<dbReference type="EMBL" id="JAENGZ010001200">
    <property type="protein sequence ID" value="KAG6949824.1"/>
    <property type="molecule type" value="Genomic_DNA"/>
</dbReference>
<feature type="domain" description="PHD-type" evidence="7">
    <location>
        <begin position="213"/>
        <end position="333"/>
    </location>
</feature>
<evidence type="ECO:0000256" key="5">
    <source>
        <dbReference type="SAM" id="MobiDB-lite"/>
    </source>
</evidence>
<feature type="region of interest" description="Disordered" evidence="5">
    <location>
        <begin position="573"/>
        <end position="592"/>
    </location>
</feature>
<feature type="region of interest" description="Disordered" evidence="5">
    <location>
        <begin position="654"/>
        <end position="694"/>
    </location>
</feature>
<comment type="caution">
    <text evidence="8">The sequence shown here is derived from an EMBL/GenBank/DDBJ whole genome shotgun (WGS) entry which is preliminary data.</text>
</comment>
<evidence type="ECO:0000256" key="1">
    <source>
        <dbReference type="ARBA" id="ARBA00022723"/>
    </source>
</evidence>
<dbReference type="InterPro" id="IPR001965">
    <property type="entry name" value="Znf_PHD"/>
</dbReference>
<feature type="region of interest" description="Disordered" evidence="5">
    <location>
        <begin position="444"/>
        <end position="476"/>
    </location>
</feature>
<feature type="compositionally biased region" description="Basic and acidic residues" evidence="5">
    <location>
        <begin position="463"/>
        <end position="475"/>
    </location>
</feature>
<evidence type="ECO:0000313" key="9">
    <source>
        <dbReference type="Proteomes" id="UP000688947"/>
    </source>
</evidence>
<dbReference type="Proteomes" id="UP000688947">
    <property type="component" value="Unassembled WGS sequence"/>
</dbReference>
<dbReference type="SMART" id="SM00249">
    <property type="entry name" value="PHD"/>
    <property type="match status" value="2"/>
</dbReference>
<dbReference type="PROSITE" id="PS51805">
    <property type="entry name" value="EPHD"/>
    <property type="match status" value="1"/>
</dbReference>
<feature type="non-terminal residue" evidence="8">
    <location>
        <position position="1"/>
    </location>
</feature>
<dbReference type="OrthoDB" id="20839at2759"/>
<gene>
    <name evidence="8" type="ORF">JG687_00014600</name>
</gene>
<dbReference type="PANTHER" id="PTHR13793:SF107">
    <property type="entry name" value="BROMODOMAIN-CONTAINING PROTEIN HOMOLOG"/>
    <property type="match status" value="1"/>
</dbReference>
<evidence type="ECO:0000259" key="6">
    <source>
        <dbReference type="PROSITE" id="PS50016"/>
    </source>
</evidence>
<dbReference type="Pfam" id="PF13832">
    <property type="entry name" value="zf-HC5HC2H_2"/>
    <property type="match status" value="1"/>
</dbReference>
<dbReference type="GO" id="GO:0006357">
    <property type="term" value="P:regulation of transcription by RNA polymerase II"/>
    <property type="evidence" value="ECO:0007669"/>
    <property type="project" value="TreeGrafter"/>
</dbReference>
<keyword evidence="2 4" id="KW-0863">Zinc-finger</keyword>
<feature type="region of interest" description="Disordered" evidence="5">
    <location>
        <begin position="90"/>
        <end position="109"/>
    </location>
</feature>
<dbReference type="PANTHER" id="PTHR13793">
    <property type="entry name" value="PHD FINGER PROTEINS"/>
    <property type="match status" value="1"/>
</dbReference>
<keyword evidence="1" id="KW-0479">Metal-binding</keyword>
<protein>
    <recommendedName>
        <fullName evidence="10">PHD-type domain-containing protein</fullName>
    </recommendedName>
</protein>
<proteinExistence type="predicted"/>
<evidence type="ECO:0000256" key="3">
    <source>
        <dbReference type="ARBA" id="ARBA00022833"/>
    </source>
</evidence>
<dbReference type="Pfam" id="PF13831">
    <property type="entry name" value="PHD_2"/>
    <property type="match status" value="1"/>
</dbReference>
<dbReference type="CDD" id="cd15492">
    <property type="entry name" value="PHD_BRPF_JADE_like"/>
    <property type="match status" value="1"/>
</dbReference>
<dbReference type="VEuPathDB" id="FungiDB:PC110_g9402"/>
<accession>A0A8T1TWK5</accession>
<evidence type="ECO:0008006" key="10">
    <source>
        <dbReference type="Google" id="ProtNLM"/>
    </source>
</evidence>
<evidence type="ECO:0000256" key="4">
    <source>
        <dbReference type="PROSITE-ProRule" id="PRU00146"/>
    </source>
</evidence>
<dbReference type="GO" id="GO:0008270">
    <property type="term" value="F:zinc ion binding"/>
    <property type="evidence" value="ECO:0007669"/>
    <property type="project" value="UniProtKB-KW"/>
</dbReference>
<feature type="compositionally biased region" description="Acidic residues" evidence="5">
    <location>
        <begin position="92"/>
        <end position="109"/>
    </location>
</feature>
<dbReference type="InterPro" id="IPR019340">
    <property type="entry name" value="Histone_AcTrfase_su3"/>
</dbReference>
<keyword evidence="3" id="KW-0862">Zinc</keyword>
<dbReference type="InterPro" id="IPR034732">
    <property type="entry name" value="EPHD"/>
</dbReference>
<organism evidence="8 9">
    <name type="scientific">Phytophthora cactorum</name>
    <dbReference type="NCBI Taxonomy" id="29920"/>
    <lineage>
        <taxon>Eukaryota</taxon>
        <taxon>Sar</taxon>
        <taxon>Stramenopiles</taxon>
        <taxon>Oomycota</taxon>
        <taxon>Peronosporomycetes</taxon>
        <taxon>Peronosporales</taxon>
        <taxon>Peronosporaceae</taxon>
        <taxon>Phytophthora</taxon>
    </lineage>
</organism>
<dbReference type="InterPro" id="IPR050701">
    <property type="entry name" value="Histone_Mod_Regulator"/>
</dbReference>
<dbReference type="InterPro" id="IPR019787">
    <property type="entry name" value="Znf_PHD-finger"/>
</dbReference>
<feature type="domain" description="PHD-type" evidence="6">
    <location>
        <begin position="148"/>
        <end position="198"/>
    </location>
</feature>
<evidence type="ECO:0000256" key="2">
    <source>
        <dbReference type="ARBA" id="ARBA00022771"/>
    </source>
</evidence>
<feature type="compositionally biased region" description="Acidic residues" evidence="5">
    <location>
        <begin position="574"/>
        <end position="591"/>
    </location>
</feature>